<dbReference type="Gene3D" id="3.40.50.300">
    <property type="entry name" value="P-loop containing nucleotide triphosphate hydrolases"/>
    <property type="match status" value="2"/>
</dbReference>
<comment type="caution">
    <text evidence="2">The sequence shown here is derived from an EMBL/GenBank/DDBJ whole genome shotgun (WGS) entry which is preliminary data.</text>
</comment>
<dbReference type="STRING" id="1423788.FC78_GL001131"/>
<protein>
    <recommendedName>
        <fullName evidence="1">Helicase HerA central domain-containing protein</fullName>
    </recommendedName>
</protein>
<dbReference type="OrthoDB" id="9806951at2"/>
<dbReference type="InterPro" id="IPR008571">
    <property type="entry name" value="HerA-like"/>
</dbReference>
<dbReference type="PANTHER" id="PTHR42957:SF1">
    <property type="entry name" value="HELICASE MJ1565-RELATED"/>
    <property type="match status" value="1"/>
</dbReference>
<dbReference type="AlphaFoldDB" id="A0A0R1KVT7"/>
<dbReference type="InterPro" id="IPR002789">
    <property type="entry name" value="HerA_central"/>
</dbReference>
<gene>
    <name evidence="2" type="ORF">FC78_GL001131</name>
</gene>
<dbReference type="PATRIC" id="fig|1423788.3.peg.1162"/>
<accession>A0A0R1KVT7</accession>
<dbReference type="PANTHER" id="PTHR42957">
    <property type="entry name" value="HELICASE MJ1565-RELATED"/>
    <property type="match status" value="1"/>
</dbReference>
<evidence type="ECO:0000259" key="1">
    <source>
        <dbReference type="Pfam" id="PF01935"/>
    </source>
</evidence>
<name>A0A0R1KVT7_9LACO</name>
<keyword evidence="3" id="KW-1185">Reference proteome</keyword>
<dbReference type="InterPro" id="IPR027417">
    <property type="entry name" value="P-loop_NTPase"/>
</dbReference>
<dbReference type="EMBL" id="AZDY01000029">
    <property type="protein sequence ID" value="KRK84122.1"/>
    <property type="molecule type" value="Genomic_DNA"/>
</dbReference>
<dbReference type="RefSeq" id="WP_056951228.1">
    <property type="nucleotide sequence ID" value="NZ_AZDY01000029.1"/>
</dbReference>
<organism evidence="2 3">
    <name type="scientific">Companilactobacillus bobalius DSM 19674</name>
    <dbReference type="NCBI Taxonomy" id="1423788"/>
    <lineage>
        <taxon>Bacteria</taxon>
        <taxon>Bacillati</taxon>
        <taxon>Bacillota</taxon>
        <taxon>Bacilli</taxon>
        <taxon>Lactobacillales</taxon>
        <taxon>Lactobacillaceae</taxon>
        <taxon>Companilactobacillus</taxon>
        <taxon>Companilactobacillus bobalius</taxon>
    </lineage>
</organism>
<sequence length="610" mass="70758">MINDDITVGSVIEIKGNYVRARMYQNTNMMTYFKNNQVYRGVGIGQYVGIVNGPYKLVGKVTREFADDKSKDPNDQEFSLNRYIREVNINIIGNFRNKKFIQGIYGFPQIFSEIVLLSDDEIKMIIGNNVNSDYQLNIGYTVPDKVPFSLDWSHLFNTHFAIFGNTGSGKSNTLTKIYTELFKKDENNEISLKKSKFIFIDFNGEYTSNEIFSQNKSVLNLNTKKINGQDKLILSNTEFWDAEFLSVLFSATSQTQEPFLRATLNFFKPGKHFNNKKLIHYLTEGLKNTYFSTHMDARTQPLLNKILAILHIEFEKGSELEELLDSNWNNKYSQYYMRNGSYVNKLNRDDLIAKFESKFAQNLKREVEPLNLLMILLYLEMIFKLKYGNSQYEYISYFLSRVESKENMFCKVVKVSDEYVNENNIKIISLRNVNKEIKLIVPLIVARQSYKNQKENNDGNTELKSTTHLIIDEAHNILSTSSNRERKEWRDYRLDVFEEIVKEGRKFGFYLTISSQRPADISQTIVSQMHNYIIHRLVNQNDLEMLDNSLNSLDMISRQSIPTLSAGSAVFTGINFELPVVVKVDKLMDKLSPNSNSANLTRLWSLNKNN</sequence>
<dbReference type="Pfam" id="PF01935">
    <property type="entry name" value="DUF87"/>
    <property type="match status" value="1"/>
</dbReference>
<evidence type="ECO:0000313" key="2">
    <source>
        <dbReference type="EMBL" id="KRK84122.1"/>
    </source>
</evidence>
<evidence type="ECO:0000313" key="3">
    <source>
        <dbReference type="Proteomes" id="UP000051515"/>
    </source>
</evidence>
<proteinExistence type="predicted"/>
<reference evidence="2 3" key="1">
    <citation type="journal article" date="2015" name="Genome Announc.">
        <title>Expanding the biotechnology potential of lactobacilli through comparative genomics of 213 strains and associated genera.</title>
        <authorList>
            <person name="Sun Z."/>
            <person name="Harris H.M."/>
            <person name="McCann A."/>
            <person name="Guo C."/>
            <person name="Argimon S."/>
            <person name="Zhang W."/>
            <person name="Yang X."/>
            <person name="Jeffery I.B."/>
            <person name="Cooney J.C."/>
            <person name="Kagawa T.F."/>
            <person name="Liu W."/>
            <person name="Song Y."/>
            <person name="Salvetti E."/>
            <person name="Wrobel A."/>
            <person name="Rasinkangas P."/>
            <person name="Parkhill J."/>
            <person name="Rea M.C."/>
            <person name="O'Sullivan O."/>
            <person name="Ritari J."/>
            <person name="Douillard F.P."/>
            <person name="Paul Ross R."/>
            <person name="Yang R."/>
            <person name="Briner A.E."/>
            <person name="Felis G.E."/>
            <person name="de Vos W.M."/>
            <person name="Barrangou R."/>
            <person name="Klaenhammer T.R."/>
            <person name="Caufield P.W."/>
            <person name="Cui Y."/>
            <person name="Zhang H."/>
            <person name="O'Toole P.W."/>
        </authorList>
    </citation>
    <scope>NUCLEOTIDE SEQUENCE [LARGE SCALE GENOMIC DNA]</scope>
    <source>
        <strain evidence="2 3">DSM 19674</strain>
    </source>
</reference>
<dbReference type="Proteomes" id="UP000051515">
    <property type="component" value="Unassembled WGS sequence"/>
</dbReference>
<feature type="domain" description="Helicase HerA central" evidence="1">
    <location>
        <begin position="137"/>
        <end position="314"/>
    </location>
</feature>
<dbReference type="SUPFAM" id="SSF52540">
    <property type="entry name" value="P-loop containing nucleoside triphosphate hydrolases"/>
    <property type="match status" value="1"/>
</dbReference>